<keyword evidence="4 8" id="KW-0564">Palmitate</keyword>
<evidence type="ECO:0000313" key="12">
    <source>
        <dbReference type="EMBL" id="MDN0073926.1"/>
    </source>
</evidence>
<dbReference type="Proteomes" id="UP001168540">
    <property type="component" value="Unassembled WGS sequence"/>
</dbReference>
<evidence type="ECO:0000256" key="10">
    <source>
        <dbReference type="SAM" id="SignalP"/>
    </source>
</evidence>
<dbReference type="InterPro" id="IPR006665">
    <property type="entry name" value="OmpA-like"/>
</dbReference>
<comment type="similarity">
    <text evidence="8">Belongs to the Pal lipoprotein family.</text>
</comment>
<comment type="subcellular location">
    <subcellularLocation>
        <location evidence="8">Cell outer membrane</location>
        <topology evidence="8">Lipid-anchor</topology>
    </subcellularLocation>
</comment>
<dbReference type="RefSeq" id="WP_289828475.1">
    <property type="nucleotide sequence ID" value="NZ_JAUEDK010000004.1"/>
</dbReference>
<dbReference type="InterPro" id="IPR039001">
    <property type="entry name" value="Pal"/>
</dbReference>
<dbReference type="PANTHER" id="PTHR30329:SF21">
    <property type="entry name" value="LIPOPROTEIN YIAD-RELATED"/>
    <property type="match status" value="1"/>
</dbReference>
<comment type="caution">
    <text evidence="12">The sequence shown here is derived from an EMBL/GenBank/DDBJ whole genome shotgun (WGS) entry which is preliminary data.</text>
</comment>
<dbReference type="InterPro" id="IPR050330">
    <property type="entry name" value="Bact_OuterMem_StrucFunc"/>
</dbReference>
<keyword evidence="13" id="KW-1185">Reference proteome</keyword>
<feature type="compositionally biased region" description="Basic and acidic residues" evidence="9">
    <location>
        <begin position="161"/>
        <end position="173"/>
    </location>
</feature>
<evidence type="ECO:0000256" key="7">
    <source>
        <dbReference type="ARBA" id="ARBA00023306"/>
    </source>
</evidence>
<dbReference type="NCBIfam" id="TIGR02802">
    <property type="entry name" value="Pal_lipo"/>
    <property type="match status" value="1"/>
</dbReference>
<evidence type="ECO:0000256" key="3">
    <source>
        <dbReference type="ARBA" id="ARBA00023136"/>
    </source>
</evidence>
<proteinExistence type="inferred from homology"/>
<evidence type="ECO:0000256" key="8">
    <source>
        <dbReference type="HAMAP-Rule" id="MF_02204"/>
    </source>
</evidence>
<organism evidence="12 13">
    <name type="scientific">Crenobacter oryzisoli</name>
    <dbReference type="NCBI Taxonomy" id="3056844"/>
    <lineage>
        <taxon>Bacteria</taxon>
        <taxon>Pseudomonadati</taxon>
        <taxon>Pseudomonadota</taxon>
        <taxon>Betaproteobacteria</taxon>
        <taxon>Neisseriales</taxon>
        <taxon>Neisseriaceae</taxon>
        <taxon>Crenobacter</taxon>
    </lineage>
</organism>
<keyword evidence="7 8" id="KW-0131">Cell cycle</keyword>
<dbReference type="Gene3D" id="3.30.1330.60">
    <property type="entry name" value="OmpA-like domain"/>
    <property type="match status" value="1"/>
</dbReference>
<comment type="function">
    <text evidence="8">Part of the Tol-Pal system, which plays a role in outer membrane invagination during cell division and is important for maintaining outer membrane integrity.</text>
</comment>
<feature type="compositionally biased region" description="Low complexity" evidence="9">
    <location>
        <begin position="34"/>
        <end position="52"/>
    </location>
</feature>
<evidence type="ECO:0000313" key="13">
    <source>
        <dbReference type="Proteomes" id="UP001168540"/>
    </source>
</evidence>
<evidence type="ECO:0000256" key="6">
    <source>
        <dbReference type="ARBA" id="ARBA00023288"/>
    </source>
</evidence>
<protein>
    <recommendedName>
        <fullName evidence="8">Peptidoglycan-associated lipoprotein</fullName>
        <shortName evidence="8">PAL</shortName>
    </recommendedName>
</protein>
<dbReference type="InterPro" id="IPR036737">
    <property type="entry name" value="OmpA-like_sf"/>
</dbReference>
<keyword evidence="3 8" id="KW-0472">Membrane</keyword>
<evidence type="ECO:0000256" key="2">
    <source>
        <dbReference type="ARBA" id="ARBA00022729"/>
    </source>
</evidence>
<feature type="chain" id="PRO_5046705571" description="Peptidoglycan-associated lipoprotein" evidence="10">
    <location>
        <begin position="18"/>
        <end position="173"/>
    </location>
</feature>
<dbReference type="PANTHER" id="PTHR30329">
    <property type="entry name" value="STATOR ELEMENT OF FLAGELLAR MOTOR COMPLEX"/>
    <property type="match status" value="1"/>
</dbReference>
<evidence type="ECO:0000256" key="5">
    <source>
        <dbReference type="ARBA" id="ARBA00023237"/>
    </source>
</evidence>
<evidence type="ECO:0000259" key="11">
    <source>
        <dbReference type="PROSITE" id="PS51123"/>
    </source>
</evidence>
<dbReference type="PROSITE" id="PS51257">
    <property type="entry name" value="PROKAR_LIPOPROTEIN"/>
    <property type="match status" value="1"/>
</dbReference>
<dbReference type="PROSITE" id="PS51123">
    <property type="entry name" value="OMPA_2"/>
    <property type="match status" value="1"/>
</dbReference>
<feature type="region of interest" description="Disordered" evidence="9">
    <location>
        <begin position="23"/>
        <end position="60"/>
    </location>
</feature>
<keyword evidence="1 8" id="KW-0132">Cell division</keyword>
<feature type="region of interest" description="Disordered" evidence="9">
    <location>
        <begin position="143"/>
        <end position="173"/>
    </location>
</feature>
<keyword evidence="6 8" id="KW-0449">Lipoprotein</keyword>
<name>A0ABT7XJG7_9NEIS</name>
<reference evidence="12" key="1">
    <citation type="submission" date="2023-06" db="EMBL/GenBank/DDBJ databases">
        <authorList>
            <person name="Zhang S."/>
        </authorList>
    </citation>
    <scope>NUCLEOTIDE SEQUENCE</scope>
    <source>
        <strain evidence="12">SG2303</strain>
    </source>
</reference>
<dbReference type="CDD" id="cd07185">
    <property type="entry name" value="OmpA_C-like"/>
    <property type="match status" value="1"/>
</dbReference>
<dbReference type="SUPFAM" id="SSF103088">
    <property type="entry name" value="OmpA-like"/>
    <property type="match status" value="1"/>
</dbReference>
<feature type="domain" description="OmpA-like" evidence="11">
    <location>
        <begin position="57"/>
        <end position="173"/>
    </location>
</feature>
<dbReference type="InterPro" id="IPR006664">
    <property type="entry name" value="OMP_bac"/>
</dbReference>
<keyword evidence="5 8" id="KW-0998">Cell outer membrane</keyword>
<evidence type="ECO:0000256" key="1">
    <source>
        <dbReference type="ARBA" id="ARBA00022618"/>
    </source>
</evidence>
<dbReference type="PRINTS" id="PR01021">
    <property type="entry name" value="OMPADOMAIN"/>
</dbReference>
<comment type="subunit">
    <text evidence="8">The Tol-Pal system is composed of five core proteins: the inner membrane proteins TolA, TolQ and TolR, the periplasmic protein TolB and the outer membrane protein Pal. They form a network linking the inner and outer membranes and the peptidoglycan layer.</text>
</comment>
<dbReference type="InterPro" id="IPR014169">
    <property type="entry name" value="Pal_lipo_C"/>
</dbReference>
<accession>A0ABT7XJG7</accession>
<dbReference type="Pfam" id="PF00691">
    <property type="entry name" value="OmpA"/>
    <property type="match status" value="1"/>
</dbReference>
<sequence length="173" mass="18174">MNWKQLALGAATVLALAACSSTKPMDPAATAPVASGSGANSGATAGAQQGGAVDPLNDPNSQLAKRNVYFDFDSSSVRSSEKPTVEAHAAYLAAHPDRKLQVQGNTDSRGSREYNLALGQRRAESVKNAMQVLGAKDSQIEAISYGKEKPKSNGSSDADYAENRRDDIVYQGQ</sequence>
<feature type="signal peptide" evidence="10">
    <location>
        <begin position="1"/>
        <end position="17"/>
    </location>
</feature>
<dbReference type="EMBL" id="JAUEDK010000004">
    <property type="protein sequence ID" value="MDN0073926.1"/>
    <property type="molecule type" value="Genomic_DNA"/>
</dbReference>
<dbReference type="HAMAP" id="MF_02204">
    <property type="entry name" value="Pal"/>
    <property type="match status" value="1"/>
</dbReference>
<evidence type="ECO:0000256" key="4">
    <source>
        <dbReference type="ARBA" id="ARBA00023139"/>
    </source>
</evidence>
<keyword evidence="2 8" id="KW-0732">Signal</keyword>
<gene>
    <name evidence="8 12" type="primary">pal</name>
    <name evidence="12" type="ORF">QU481_03340</name>
</gene>
<evidence type="ECO:0000256" key="9">
    <source>
        <dbReference type="SAM" id="MobiDB-lite"/>
    </source>
</evidence>